<feature type="region of interest" description="Disordered" evidence="1">
    <location>
        <begin position="186"/>
        <end position="210"/>
    </location>
</feature>
<dbReference type="PANTHER" id="PTHR13138">
    <property type="entry name" value="PROTEIN LIN1"/>
    <property type="match status" value="1"/>
</dbReference>
<feature type="compositionally biased region" description="Basic and acidic residues" evidence="1">
    <location>
        <begin position="133"/>
        <end position="152"/>
    </location>
</feature>
<name>A0AAF0EYD9_9BASI</name>
<reference evidence="3" key="1">
    <citation type="submission" date="2023-03" db="EMBL/GenBank/DDBJ databases">
        <title>Mating type loci evolution in Malassezia.</title>
        <authorList>
            <person name="Coelho M.A."/>
        </authorList>
    </citation>
    <scope>NUCLEOTIDE SEQUENCE</scope>
    <source>
        <strain evidence="3">CBS 9431</strain>
    </source>
</reference>
<dbReference type="Proteomes" id="UP001217754">
    <property type="component" value="Chromosome 3"/>
</dbReference>
<dbReference type="SUPFAM" id="SSF55277">
    <property type="entry name" value="GYF domain"/>
    <property type="match status" value="1"/>
</dbReference>
<gene>
    <name evidence="3" type="ORF">MJAP1_002236</name>
</gene>
<evidence type="ECO:0000313" key="4">
    <source>
        <dbReference type="Proteomes" id="UP001217754"/>
    </source>
</evidence>
<dbReference type="Gene3D" id="3.30.1490.40">
    <property type="match status" value="1"/>
</dbReference>
<evidence type="ECO:0000259" key="2">
    <source>
        <dbReference type="PROSITE" id="PS50829"/>
    </source>
</evidence>
<feature type="compositionally biased region" description="Acidic residues" evidence="1">
    <location>
        <begin position="72"/>
        <end position="81"/>
    </location>
</feature>
<accession>A0AAF0EYD9</accession>
<feature type="compositionally biased region" description="Basic and acidic residues" evidence="1">
    <location>
        <begin position="483"/>
        <end position="526"/>
    </location>
</feature>
<feature type="compositionally biased region" description="Basic and acidic residues" evidence="1">
    <location>
        <begin position="60"/>
        <end position="71"/>
    </location>
</feature>
<proteinExistence type="predicted"/>
<dbReference type="InterPro" id="IPR035445">
    <property type="entry name" value="GYF-like_dom_sf"/>
</dbReference>
<evidence type="ECO:0000313" key="3">
    <source>
        <dbReference type="EMBL" id="WFD39265.1"/>
    </source>
</evidence>
<feature type="compositionally biased region" description="Acidic residues" evidence="1">
    <location>
        <begin position="115"/>
        <end position="132"/>
    </location>
</feature>
<dbReference type="EMBL" id="CP119960">
    <property type="protein sequence ID" value="WFD39265.1"/>
    <property type="molecule type" value="Genomic_DNA"/>
</dbReference>
<organism evidence="3 4">
    <name type="scientific">Malassezia japonica</name>
    <dbReference type="NCBI Taxonomy" id="223818"/>
    <lineage>
        <taxon>Eukaryota</taxon>
        <taxon>Fungi</taxon>
        <taxon>Dikarya</taxon>
        <taxon>Basidiomycota</taxon>
        <taxon>Ustilaginomycotina</taxon>
        <taxon>Malasseziomycetes</taxon>
        <taxon>Malasseziales</taxon>
        <taxon>Malasseziaceae</taxon>
        <taxon>Malassezia</taxon>
    </lineage>
</organism>
<evidence type="ECO:0000256" key="1">
    <source>
        <dbReference type="SAM" id="MobiDB-lite"/>
    </source>
</evidence>
<dbReference type="PROSITE" id="PS50829">
    <property type="entry name" value="GYF"/>
    <property type="match status" value="1"/>
</dbReference>
<protein>
    <recommendedName>
        <fullName evidence="2">GYF domain-containing protein</fullName>
    </recommendedName>
</protein>
<dbReference type="PANTHER" id="PTHR13138:SF3">
    <property type="entry name" value="CD2 ANTIGEN CYTOPLASMIC TAIL-BINDING PROTEIN 2"/>
    <property type="match status" value="1"/>
</dbReference>
<dbReference type="RefSeq" id="XP_060122162.1">
    <property type="nucleotide sequence ID" value="XM_060266179.1"/>
</dbReference>
<feature type="region of interest" description="Disordered" evidence="1">
    <location>
        <begin position="483"/>
        <end position="538"/>
    </location>
</feature>
<feature type="compositionally biased region" description="Basic and acidic residues" evidence="1">
    <location>
        <begin position="82"/>
        <end position="102"/>
    </location>
</feature>
<feature type="region of interest" description="Disordered" evidence="1">
    <location>
        <begin position="1"/>
        <end position="170"/>
    </location>
</feature>
<dbReference type="InterPro" id="IPR039905">
    <property type="entry name" value="CD2BP2/Lin1"/>
</dbReference>
<dbReference type="GeneID" id="85225887"/>
<sequence length="538" mass="60802">MSGTKRKAAWPGASAPEKRAHHGADGEGDLDLESQVERQGKTRHGRVMTEGYDSEESDDEGAHKRNWAQEKDQDEDDMFAEEGEKKKDESQKKEPRFLKLSEIEGQEFGARTQLGDDDDDDDDDDDEQDPEYELERALRDTRHQDANADAERTPPGSDDEDAPRSKKGMGFKIEQFNMKAEMAGGQFDEDGNYVRNKKDPFAQNDRWLDGNYSKKQIKAANEAQARREREAKEKADADNAVYPTAEHAMRPLAECLQPGESVLDALQRIGVSAKREKKEGAKGDASRQLDLITHLTSLLMSTFGQMNIYDEMYESLVRQVRRAKLVPEDWDPSRKVSETEEDAVPPLAPSWEYKWAPAHLANAAKASNAPPEPDTKVYGPFPLADLRAWAAQGYFGPDHSHILVRPAGSDAAVMKWAVWKAPSDYNPKEVPIQWDAWMRHTRREPPTIEELVKDLERQRMVQHNARVLDMREQAAQAQLAAQREQEHAKALADQHQREKLRIEQSRVHAEDPELAAQRDEASKGDIESAAVKPARRGA</sequence>
<keyword evidence="4" id="KW-1185">Reference proteome</keyword>
<dbReference type="GO" id="GO:0005682">
    <property type="term" value="C:U5 snRNP"/>
    <property type="evidence" value="ECO:0007669"/>
    <property type="project" value="InterPro"/>
</dbReference>
<dbReference type="InterPro" id="IPR003169">
    <property type="entry name" value="GYF"/>
</dbReference>
<dbReference type="AlphaFoldDB" id="A0AAF0EYD9"/>
<feature type="compositionally biased region" description="Basic and acidic residues" evidence="1">
    <location>
        <begin position="16"/>
        <end position="25"/>
    </location>
</feature>
<feature type="domain" description="GYF" evidence="2">
    <location>
        <begin position="348"/>
        <end position="417"/>
    </location>
</feature>